<dbReference type="OrthoDB" id="7941246at2"/>
<dbReference type="AlphaFoldDB" id="A0A0M2HIX5"/>
<evidence type="ECO:0000259" key="1">
    <source>
        <dbReference type="Pfam" id="PF01370"/>
    </source>
</evidence>
<dbReference type="Gene3D" id="3.40.50.720">
    <property type="entry name" value="NAD(P)-binding Rossmann-like Domain"/>
    <property type="match status" value="1"/>
</dbReference>
<dbReference type="RefSeq" id="WP_045297230.1">
    <property type="nucleotide sequence ID" value="NZ_JYJA01000027.1"/>
</dbReference>
<accession>A0A0M2HIX5</accession>
<comment type="caution">
    <text evidence="2">The sequence shown here is derived from an EMBL/GenBank/DDBJ whole genome shotgun (WGS) entry which is preliminary data.</text>
</comment>
<dbReference type="Pfam" id="PF01370">
    <property type="entry name" value="Epimerase"/>
    <property type="match status" value="1"/>
</dbReference>
<proteinExistence type="predicted"/>
<evidence type="ECO:0000313" key="3">
    <source>
        <dbReference type="Proteomes" id="UP000034098"/>
    </source>
</evidence>
<gene>
    <name evidence="2" type="ORF">RS82_00905</name>
</gene>
<dbReference type="InterPro" id="IPR001509">
    <property type="entry name" value="Epimerase_deHydtase"/>
</dbReference>
<protein>
    <submittedName>
        <fullName evidence="2">NAD dependent epimerase/dehydratase family protein</fullName>
    </submittedName>
</protein>
<dbReference type="PATRIC" id="fig|69370.6.peg.935"/>
<dbReference type="Proteomes" id="UP000034098">
    <property type="component" value="Unassembled WGS sequence"/>
</dbReference>
<dbReference type="SUPFAM" id="SSF51735">
    <property type="entry name" value="NAD(P)-binding Rossmann-fold domains"/>
    <property type="match status" value="1"/>
</dbReference>
<organism evidence="2 3">
    <name type="scientific">Microbacterium trichothecenolyticum</name>
    <name type="common">Aureobacterium trichothecenolyticum</name>
    <dbReference type="NCBI Taxonomy" id="69370"/>
    <lineage>
        <taxon>Bacteria</taxon>
        <taxon>Bacillati</taxon>
        <taxon>Actinomycetota</taxon>
        <taxon>Actinomycetes</taxon>
        <taxon>Micrococcales</taxon>
        <taxon>Microbacteriaceae</taxon>
        <taxon>Microbacterium</taxon>
    </lineage>
</organism>
<reference evidence="2 3" key="1">
    <citation type="submission" date="2015-02" db="EMBL/GenBank/DDBJ databases">
        <title>Draft genome sequences of ten Microbacterium spp. with emphasis on heavy metal contaminated environments.</title>
        <authorList>
            <person name="Corretto E."/>
        </authorList>
    </citation>
    <scope>NUCLEOTIDE SEQUENCE [LARGE SCALE GENOMIC DNA]</scope>
    <source>
        <strain evidence="2 3">DSM 8608</strain>
    </source>
</reference>
<sequence length="326" mass="35084">MTDVLVLGGTGWLSGRIAERWADAGAVVTCLARGGRDAPYGTTLVVADRNGEDAYDEVARREWDEIVDVSSNPDHVAGAVTALGERTRHWTYISTVSVYAADDAPGADESAGLLTLAGPGEDEDYGRGKVRAEASVRAGLAFRAAIVRPGLIVGPGDPTDRFGYWVGRFALAATDDVLVPETVDRGAQVIDVDDLAVFVQAVGREKWTGVVNAVGDPVGLDRLFAEARAIAGHSGALVAADDDWLEEHDVAYWMGTRSLPLWLPGGMPGFWTRSNVLYRLLDGHLRPLRETLERTLGDERARGLDRERLAGLTRPDELALLGEAQR</sequence>
<dbReference type="InterPro" id="IPR036291">
    <property type="entry name" value="NAD(P)-bd_dom_sf"/>
</dbReference>
<keyword evidence="3" id="KW-1185">Reference proteome</keyword>
<feature type="domain" description="NAD-dependent epimerase/dehydratase" evidence="1">
    <location>
        <begin position="4"/>
        <end position="204"/>
    </location>
</feature>
<dbReference type="EMBL" id="JYJA01000027">
    <property type="protein sequence ID" value="KJL44262.1"/>
    <property type="molecule type" value="Genomic_DNA"/>
</dbReference>
<evidence type="ECO:0000313" key="2">
    <source>
        <dbReference type="EMBL" id="KJL44262.1"/>
    </source>
</evidence>
<name>A0A0M2HIX5_MICTR</name>